<feature type="transmembrane region" description="Helical" evidence="1">
    <location>
        <begin position="67"/>
        <end position="91"/>
    </location>
</feature>
<keyword evidence="1" id="KW-1133">Transmembrane helix</keyword>
<dbReference type="RefSeq" id="WP_253891474.1">
    <property type="nucleotide sequence ID" value="NZ_BAAAVB010000023.1"/>
</dbReference>
<name>A0ABT1INC7_9PSEU</name>
<evidence type="ECO:0000256" key="1">
    <source>
        <dbReference type="SAM" id="Phobius"/>
    </source>
</evidence>
<keyword evidence="3" id="KW-1185">Reference proteome</keyword>
<feature type="transmembrane region" description="Helical" evidence="1">
    <location>
        <begin position="27"/>
        <end position="47"/>
    </location>
</feature>
<gene>
    <name evidence="2" type="ORF">LV75_006714</name>
</gene>
<dbReference type="Proteomes" id="UP001205185">
    <property type="component" value="Unassembled WGS sequence"/>
</dbReference>
<evidence type="ECO:0008006" key="4">
    <source>
        <dbReference type="Google" id="ProtNLM"/>
    </source>
</evidence>
<keyword evidence="1" id="KW-0812">Transmembrane</keyword>
<keyword evidence="1" id="KW-0472">Membrane</keyword>
<organism evidence="2 3">
    <name type="scientific">Actinokineospora diospyrosa</name>
    <dbReference type="NCBI Taxonomy" id="103728"/>
    <lineage>
        <taxon>Bacteria</taxon>
        <taxon>Bacillati</taxon>
        <taxon>Actinomycetota</taxon>
        <taxon>Actinomycetes</taxon>
        <taxon>Pseudonocardiales</taxon>
        <taxon>Pseudonocardiaceae</taxon>
        <taxon>Actinokineospora</taxon>
    </lineage>
</organism>
<protein>
    <recommendedName>
        <fullName evidence="4">MmpS family membrane protein</fullName>
    </recommendedName>
</protein>
<sequence length="248" mass="26555">MAGALLLAVPVAALVYGVRKFRTEPRSWTVFCLGCVALIVPWCLALLEKARIVRIGGTPSNVFEKAVNAAMELFSIASPVGVVLLVVAFVMRSRAAAPVDEQHPGEPADPGDPAPRKATTVRLWPVLVIGACATVAAAVIGYSIPVDDASPSFVQGTVDRVDDQLSTFVFKRDGLDLSGVGNTYPLDNPMWVDHTGQKHLNSRPECLTTPLTHPARVELALLDVQGNPDAGFGNYRLLFSVRCLDRVA</sequence>
<proteinExistence type="predicted"/>
<reference evidence="2 3" key="1">
    <citation type="submission" date="2022-06" db="EMBL/GenBank/DDBJ databases">
        <title>Genomic Encyclopedia of Archaeal and Bacterial Type Strains, Phase II (KMG-II): from individual species to whole genera.</title>
        <authorList>
            <person name="Goeker M."/>
        </authorList>
    </citation>
    <scope>NUCLEOTIDE SEQUENCE [LARGE SCALE GENOMIC DNA]</scope>
    <source>
        <strain evidence="2 3">DSM 44255</strain>
    </source>
</reference>
<evidence type="ECO:0000313" key="2">
    <source>
        <dbReference type="EMBL" id="MCP2274180.1"/>
    </source>
</evidence>
<comment type="caution">
    <text evidence="2">The sequence shown here is derived from an EMBL/GenBank/DDBJ whole genome shotgun (WGS) entry which is preliminary data.</text>
</comment>
<feature type="transmembrane region" description="Helical" evidence="1">
    <location>
        <begin position="123"/>
        <end position="144"/>
    </location>
</feature>
<evidence type="ECO:0000313" key="3">
    <source>
        <dbReference type="Proteomes" id="UP001205185"/>
    </source>
</evidence>
<accession>A0ABT1INC7</accession>
<dbReference type="EMBL" id="JAMTCO010000021">
    <property type="protein sequence ID" value="MCP2274180.1"/>
    <property type="molecule type" value="Genomic_DNA"/>
</dbReference>